<dbReference type="PANTHER" id="PTHR23082:SF0">
    <property type="entry name" value="GENERAL TRANSCRIPTION FACTOR 3C POLYPEPTIDE 3"/>
    <property type="match status" value="1"/>
</dbReference>
<feature type="non-terminal residue" evidence="1">
    <location>
        <position position="376"/>
    </location>
</feature>
<dbReference type="Pfam" id="PF14559">
    <property type="entry name" value="TPR_19"/>
    <property type="match status" value="1"/>
</dbReference>
<dbReference type="EMBL" id="UINC01096591">
    <property type="protein sequence ID" value="SVC53604.1"/>
    <property type="molecule type" value="Genomic_DNA"/>
</dbReference>
<gene>
    <name evidence="1" type="ORF">METZ01_LOCUS306458</name>
</gene>
<reference evidence="1" key="1">
    <citation type="submission" date="2018-05" db="EMBL/GenBank/DDBJ databases">
        <authorList>
            <person name="Lanie J.A."/>
            <person name="Ng W.-L."/>
            <person name="Kazmierczak K.M."/>
            <person name="Andrzejewski T.M."/>
            <person name="Davidsen T.M."/>
            <person name="Wayne K.J."/>
            <person name="Tettelin H."/>
            <person name="Glass J.I."/>
            <person name="Rusch D."/>
            <person name="Podicherti R."/>
            <person name="Tsui H.-C.T."/>
            <person name="Winkler M.E."/>
        </authorList>
    </citation>
    <scope>NUCLEOTIDE SEQUENCE</scope>
</reference>
<dbReference type="Pfam" id="PF13432">
    <property type="entry name" value="TPR_16"/>
    <property type="match status" value="1"/>
</dbReference>
<evidence type="ECO:0000313" key="1">
    <source>
        <dbReference type="EMBL" id="SVC53604.1"/>
    </source>
</evidence>
<dbReference type="PANTHER" id="PTHR23082">
    <property type="entry name" value="TRANSCRIPTION INITIATION FACTOR IIIC TFIIIC , POLYPEPTIDE 3-RELATED"/>
    <property type="match status" value="1"/>
</dbReference>
<organism evidence="1">
    <name type="scientific">marine metagenome</name>
    <dbReference type="NCBI Taxonomy" id="408172"/>
    <lineage>
        <taxon>unclassified sequences</taxon>
        <taxon>metagenomes</taxon>
        <taxon>ecological metagenomes</taxon>
    </lineage>
</organism>
<protein>
    <submittedName>
        <fullName evidence="1">Uncharacterized protein</fullName>
    </submittedName>
</protein>
<dbReference type="SUPFAM" id="SSF48452">
    <property type="entry name" value="TPR-like"/>
    <property type="match status" value="1"/>
</dbReference>
<dbReference type="InterPro" id="IPR039340">
    <property type="entry name" value="Tfc4/TFIIIC-102/Sfc4"/>
</dbReference>
<dbReference type="GO" id="GO:0006383">
    <property type="term" value="P:transcription by RNA polymerase III"/>
    <property type="evidence" value="ECO:0007669"/>
    <property type="project" value="InterPro"/>
</dbReference>
<feature type="non-terminal residue" evidence="1">
    <location>
        <position position="1"/>
    </location>
</feature>
<proteinExistence type="predicted"/>
<name>A0A382MXB8_9ZZZZ</name>
<dbReference type="GO" id="GO:0000127">
    <property type="term" value="C:transcription factor TFIIIC complex"/>
    <property type="evidence" value="ECO:0007669"/>
    <property type="project" value="TreeGrafter"/>
</dbReference>
<dbReference type="AlphaFoldDB" id="A0A382MXB8"/>
<dbReference type="Gene3D" id="1.25.40.10">
    <property type="entry name" value="Tetratricopeptide repeat domain"/>
    <property type="match status" value="1"/>
</dbReference>
<dbReference type="InterPro" id="IPR011990">
    <property type="entry name" value="TPR-like_helical_dom_sf"/>
</dbReference>
<sequence>LVMKTLDANQDLIAHRMRKLEWLISLTLEQKTEKDALVIINKYLKNDPKFFIYLLKYRFYTRAAQHGKAYVWDLSELRDSAGEMYSRMLKEEPETDVDAIIKSNILSEQSDHDATIKFCEDNMHRDKISYHLQLTKAFAYKRQGKPVKALEIFVQMQSQNLEDGVTNTAVLREMAEICEEAGDEKNALSTYEHISHEDRDDREILVKVIHLRKKRDKADSSLPYLERLHRLYPNNNNFTMEYANALMEGKQYGKARDLYEPIAEQYHYDETNDDAKIALLKIAECTLKLGDVDIAYKIFRDLVKDDNKFKEAWAGLAKAAMDLGKRDKAEKAIKKAANLEKYEFSRDVIEPERVEVMPFTPTTATKGTIERSISKG</sequence>
<accession>A0A382MXB8</accession>